<evidence type="ECO:0000256" key="3">
    <source>
        <dbReference type="PROSITE-ProRule" id="PRU00221"/>
    </source>
</evidence>
<evidence type="ECO:0000256" key="1">
    <source>
        <dbReference type="ARBA" id="ARBA00022574"/>
    </source>
</evidence>
<feature type="repeat" description="WD" evidence="3">
    <location>
        <begin position="245"/>
        <end position="270"/>
    </location>
</feature>
<sequence>MQRMQKIFPQIFMYAAVMDNSHNRAKHAEDILAKWNVRKDESEMNGDMSEVFSPDDNGQLLAVSSWEGAVRIYHFPAGPVTALEKRMYTHSKPVLACTFFSKNDVASGGLDNLIKAYNMEHGVECVLGHHEAPVRCLEYCKEHNLVASGGWDSALRLWDTRSKNSAGYGNNGDKVYAMDAFGNRILFQTRAVKAFPTGEAFVVASIEGRVAVEYFDMAPEVQKNKYAFKCHREKDESGTEMIYPVNCIDFHPIHNTFVTGGSDALVNIWDPFNRKRICQLHKCVCIFVNLAYCTRSIQP</sequence>
<proteinExistence type="predicted"/>
<accession>A0A915PSA1</accession>
<keyword evidence="1 3" id="KW-0853">WD repeat</keyword>
<evidence type="ECO:0000256" key="2">
    <source>
        <dbReference type="ARBA" id="ARBA00022737"/>
    </source>
</evidence>
<dbReference type="PANTHER" id="PTHR10971">
    <property type="entry name" value="MRNA EXPORT FACTOR AND BUB3"/>
    <property type="match status" value="1"/>
</dbReference>
<dbReference type="SMART" id="SM00320">
    <property type="entry name" value="WD40"/>
    <property type="match status" value="4"/>
</dbReference>
<dbReference type="PROSITE" id="PS50082">
    <property type="entry name" value="WD_REPEATS_2"/>
    <property type="match status" value="2"/>
</dbReference>
<evidence type="ECO:0000313" key="5">
    <source>
        <dbReference type="WBParaSite" id="sdigi.contig274.g6952.t1"/>
    </source>
</evidence>
<reference evidence="5" key="1">
    <citation type="submission" date="2022-11" db="UniProtKB">
        <authorList>
            <consortium name="WormBaseParasite"/>
        </authorList>
    </citation>
    <scope>IDENTIFICATION</scope>
</reference>
<dbReference type="PROSITE" id="PS00678">
    <property type="entry name" value="WD_REPEATS_1"/>
    <property type="match status" value="1"/>
</dbReference>
<keyword evidence="2" id="KW-0677">Repeat</keyword>
<dbReference type="Pfam" id="PF00400">
    <property type="entry name" value="WD40"/>
    <property type="match status" value="2"/>
</dbReference>
<dbReference type="Proteomes" id="UP000887581">
    <property type="component" value="Unplaced"/>
</dbReference>
<keyword evidence="4" id="KW-1185">Reference proteome</keyword>
<dbReference type="InterPro" id="IPR019775">
    <property type="entry name" value="WD40_repeat_CS"/>
</dbReference>
<name>A0A915PSA1_9BILA</name>
<dbReference type="InterPro" id="IPR015943">
    <property type="entry name" value="WD40/YVTN_repeat-like_dom_sf"/>
</dbReference>
<dbReference type="AlphaFoldDB" id="A0A915PSA1"/>
<protein>
    <submittedName>
        <fullName evidence="5">Anaphase-promoting complex subunit 4 WD40 domain-containing protein</fullName>
    </submittedName>
</protein>
<dbReference type="Gene3D" id="2.130.10.10">
    <property type="entry name" value="YVTN repeat-like/Quinoprotein amine dehydrogenase"/>
    <property type="match status" value="1"/>
</dbReference>
<organism evidence="4 5">
    <name type="scientific">Setaria digitata</name>
    <dbReference type="NCBI Taxonomy" id="48799"/>
    <lineage>
        <taxon>Eukaryota</taxon>
        <taxon>Metazoa</taxon>
        <taxon>Ecdysozoa</taxon>
        <taxon>Nematoda</taxon>
        <taxon>Chromadorea</taxon>
        <taxon>Rhabditida</taxon>
        <taxon>Spirurina</taxon>
        <taxon>Spiruromorpha</taxon>
        <taxon>Filarioidea</taxon>
        <taxon>Setariidae</taxon>
        <taxon>Setaria</taxon>
    </lineage>
</organism>
<dbReference type="WBParaSite" id="sdigi.contig274.g6952.t1">
    <property type="protein sequence ID" value="sdigi.contig274.g6952.t1"/>
    <property type="gene ID" value="sdigi.contig274.g6952"/>
</dbReference>
<dbReference type="PROSITE" id="PS50294">
    <property type="entry name" value="WD_REPEATS_REGION"/>
    <property type="match status" value="1"/>
</dbReference>
<evidence type="ECO:0000313" key="4">
    <source>
        <dbReference type="Proteomes" id="UP000887581"/>
    </source>
</evidence>
<dbReference type="InterPro" id="IPR036322">
    <property type="entry name" value="WD40_repeat_dom_sf"/>
</dbReference>
<dbReference type="InterPro" id="IPR001680">
    <property type="entry name" value="WD40_rpt"/>
</dbReference>
<dbReference type="SUPFAM" id="SSF50978">
    <property type="entry name" value="WD40 repeat-like"/>
    <property type="match status" value="1"/>
</dbReference>
<feature type="repeat" description="WD" evidence="3">
    <location>
        <begin position="127"/>
        <end position="168"/>
    </location>
</feature>